<evidence type="ECO:0000256" key="2">
    <source>
        <dbReference type="PROSITE-ProRule" id="PRU01091"/>
    </source>
</evidence>
<comment type="caution">
    <text evidence="4">The sequence shown here is derived from an EMBL/GenBank/DDBJ whole genome shotgun (WGS) entry which is preliminary data.</text>
</comment>
<evidence type="ECO:0000313" key="5">
    <source>
        <dbReference type="Proteomes" id="UP001524499"/>
    </source>
</evidence>
<dbReference type="Gene3D" id="1.10.10.10">
    <property type="entry name" value="Winged helix-like DNA-binding domain superfamily/Winged helix DNA-binding domain"/>
    <property type="match status" value="1"/>
</dbReference>
<dbReference type="CDD" id="cd00383">
    <property type="entry name" value="trans_reg_C"/>
    <property type="match status" value="1"/>
</dbReference>
<dbReference type="SUPFAM" id="SSF46894">
    <property type="entry name" value="C-terminal effector domain of the bipartite response regulators"/>
    <property type="match status" value="1"/>
</dbReference>
<name>A0ABT1TE63_9GAMM</name>
<dbReference type="RefSeq" id="WP_256601493.1">
    <property type="nucleotide sequence ID" value="NZ_JANIBJ010000009.1"/>
</dbReference>
<dbReference type="InterPro" id="IPR036388">
    <property type="entry name" value="WH-like_DNA-bd_sf"/>
</dbReference>
<keyword evidence="5" id="KW-1185">Reference proteome</keyword>
<dbReference type="PROSITE" id="PS51755">
    <property type="entry name" value="OMPR_PHOB"/>
    <property type="match status" value="1"/>
</dbReference>
<sequence length="278" mass="32457">MNKLNNIAILSNDEYITGLLKGYCFANNIHILASHDNLSHLAELQRKKPDMVFFSIGLFDGFTKPLTSLFVNTNKINSEVVFIGLNKSKHNQSFIKPEWFHEILNDPFDVIDIDALIKRYFALGSLDIEERRHGERRSRQNDRRGRSPINPRALMPAPQFVAHEIDRFLTKQDFKIDHNNRCVYLKGNKIDLTPKEYELLELLSSDLNRIYTADEILNHIWPENNRATKSDLYQYMHLLRKKIEKDPNNPKWLMNIKGFGYKLNIPLPDFTDSSQVLS</sequence>
<feature type="domain" description="OmpR/PhoB-type" evidence="3">
    <location>
        <begin position="166"/>
        <end position="265"/>
    </location>
</feature>
<dbReference type="EMBL" id="JANIBJ010000009">
    <property type="protein sequence ID" value="MCQ8103754.1"/>
    <property type="molecule type" value="Genomic_DNA"/>
</dbReference>
<dbReference type="Proteomes" id="UP001524499">
    <property type="component" value="Unassembled WGS sequence"/>
</dbReference>
<dbReference type="InterPro" id="IPR001867">
    <property type="entry name" value="OmpR/PhoB-type_DNA-bd"/>
</dbReference>
<proteinExistence type="predicted"/>
<evidence type="ECO:0000313" key="4">
    <source>
        <dbReference type="EMBL" id="MCQ8103754.1"/>
    </source>
</evidence>
<protein>
    <submittedName>
        <fullName evidence="4">Winged helix-turn-helix domain-containing protein</fullName>
    </submittedName>
</protein>
<accession>A0ABT1TE63</accession>
<feature type="DNA-binding region" description="OmpR/PhoB-type" evidence="2">
    <location>
        <begin position="166"/>
        <end position="265"/>
    </location>
</feature>
<dbReference type="InterPro" id="IPR016032">
    <property type="entry name" value="Sig_transdc_resp-reg_C-effctor"/>
</dbReference>
<organism evidence="4 5">
    <name type="scientific">Methylomonas subterranea</name>
    <dbReference type="NCBI Taxonomy" id="2952225"/>
    <lineage>
        <taxon>Bacteria</taxon>
        <taxon>Pseudomonadati</taxon>
        <taxon>Pseudomonadota</taxon>
        <taxon>Gammaproteobacteria</taxon>
        <taxon>Methylococcales</taxon>
        <taxon>Methylococcaceae</taxon>
        <taxon>Methylomonas</taxon>
    </lineage>
</organism>
<evidence type="ECO:0000256" key="1">
    <source>
        <dbReference type="ARBA" id="ARBA00023125"/>
    </source>
</evidence>
<keyword evidence="1 2" id="KW-0238">DNA-binding</keyword>
<reference evidence="4 5" key="1">
    <citation type="submission" date="2022-07" db="EMBL/GenBank/DDBJ databases">
        <title>Methylomonas rivi sp. nov., Methylomonas rosea sp. nov., Methylomonas aureus sp. nov. and Methylomonas subterranea sp. nov., four novel methanotrophs isolated from a freshwater creek and the deep terrestrial subsurface.</title>
        <authorList>
            <person name="Abin C."/>
            <person name="Sankaranarayanan K."/>
            <person name="Garner C."/>
            <person name="Sindelar R."/>
            <person name="Kotary K."/>
            <person name="Garner R."/>
            <person name="Barclay S."/>
            <person name="Lawson P."/>
            <person name="Krumholz L."/>
        </authorList>
    </citation>
    <scope>NUCLEOTIDE SEQUENCE [LARGE SCALE GENOMIC DNA]</scope>
    <source>
        <strain evidence="4 5">SURF-2</strain>
    </source>
</reference>
<dbReference type="SMART" id="SM00862">
    <property type="entry name" value="Trans_reg_C"/>
    <property type="match status" value="1"/>
</dbReference>
<dbReference type="Pfam" id="PF00486">
    <property type="entry name" value="Trans_reg_C"/>
    <property type="match status" value="1"/>
</dbReference>
<evidence type="ECO:0000259" key="3">
    <source>
        <dbReference type="PROSITE" id="PS51755"/>
    </source>
</evidence>
<gene>
    <name evidence="4" type="ORF">NP590_06525</name>
</gene>